<dbReference type="EMBL" id="JH818284">
    <property type="protein sequence ID" value="EKC23286.1"/>
    <property type="molecule type" value="Genomic_DNA"/>
</dbReference>
<dbReference type="SUPFAM" id="SSF50969">
    <property type="entry name" value="YVTN repeat-like/Quinoprotein amine dehydrogenase"/>
    <property type="match status" value="1"/>
</dbReference>
<accession>K1QP05</accession>
<sequence>MLWDGINCARFIANRMEECKGTENAGELTVAYHKSKNFFERLKQFNFSDLNITIKEEKPKILKEIMKLTNVTPAQILETTSNVKTDIKKIHLCLISEINLDGKYARDGTILSSGEFLLSTRVTGGHSKDSDECYIYNKFGKLTKKITSLSRPFGVIETNKEIIIACSGSKYLKCYDKDNFKRNTNDSLSVEPYCFTSLRNSLYMYVACGDKIIKIFKGFRSIDKTFPIGPVVKHVIGTRSHIVYSNQRTNEVVAMDSHGTTKWRYSSPCLLSPCGLGVDGEDNIYVAGKESDNVHVLTKDGQCVRVFEDITRPDFMKVDKEKKLCFVGSMRKYLRVYEML</sequence>
<organism evidence="1">
    <name type="scientific">Magallana gigas</name>
    <name type="common">Pacific oyster</name>
    <name type="synonym">Crassostrea gigas</name>
    <dbReference type="NCBI Taxonomy" id="29159"/>
    <lineage>
        <taxon>Eukaryota</taxon>
        <taxon>Metazoa</taxon>
        <taxon>Spiralia</taxon>
        <taxon>Lophotrochozoa</taxon>
        <taxon>Mollusca</taxon>
        <taxon>Bivalvia</taxon>
        <taxon>Autobranchia</taxon>
        <taxon>Pteriomorphia</taxon>
        <taxon>Ostreida</taxon>
        <taxon>Ostreoidea</taxon>
        <taxon>Ostreidae</taxon>
        <taxon>Magallana</taxon>
    </lineage>
</organism>
<evidence type="ECO:0008006" key="2">
    <source>
        <dbReference type="Google" id="ProtNLM"/>
    </source>
</evidence>
<dbReference type="InterPro" id="IPR011044">
    <property type="entry name" value="Quino_amine_DH_bsu"/>
</dbReference>
<reference evidence="1" key="1">
    <citation type="journal article" date="2012" name="Nature">
        <title>The oyster genome reveals stress adaptation and complexity of shell formation.</title>
        <authorList>
            <person name="Zhang G."/>
            <person name="Fang X."/>
            <person name="Guo X."/>
            <person name="Li L."/>
            <person name="Luo R."/>
            <person name="Xu F."/>
            <person name="Yang P."/>
            <person name="Zhang L."/>
            <person name="Wang X."/>
            <person name="Qi H."/>
            <person name="Xiong Z."/>
            <person name="Que H."/>
            <person name="Xie Y."/>
            <person name="Holland P.W."/>
            <person name="Paps J."/>
            <person name="Zhu Y."/>
            <person name="Wu F."/>
            <person name="Chen Y."/>
            <person name="Wang J."/>
            <person name="Peng C."/>
            <person name="Meng J."/>
            <person name="Yang L."/>
            <person name="Liu J."/>
            <person name="Wen B."/>
            <person name="Zhang N."/>
            <person name="Huang Z."/>
            <person name="Zhu Q."/>
            <person name="Feng Y."/>
            <person name="Mount A."/>
            <person name="Hedgecock D."/>
            <person name="Xu Z."/>
            <person name="Liu Y."/>
            <person name="Domazet-Loso T."/>
            <person name="Du Y."/>
            <person name="Sun X."/>
            <person name="Zhang S."/>
            <person name="Liu B."/>
            <person name="Cheng P."/>
            <person name="Jiang X."/>
            <person name="Li J."/>
            <person name="Fan D."/>
            <person name="Wang W."/>
            <person name="Fu W."/>
            <person name="Wang T."/>
            <person name="Wang B."/>
            <person name="Zhang J."/>
            <person name="Peng Z."/>
            <person name="Li Y."/>
            <person name="Li N."/>
            <person name="Wang J."/>
            <person name="Chen M."/>
            <person name="He Y."/>
            <person name="Tan F."/>
            <person name="Song X."/>
            <person name="Zheng Q."/>
            <person name="Huang R."/>
            <person name="Yang H."/>
            <person name="Du X."/>
            <person name="Chen L."/>
            <person name="Yang M."/>
            <person name="Gaffney P.M."/>
            <person name="Wang S."/>
            <person name="Luo L."/>
            <person name="She Z."/>
            <person name="Ming Y."/>
            <person name="Huang W."/>
            <person name="Zhang S."/>
            <person name="Huang B."/>
            <person name="Zhang Y."/>
            <person name="Qu T."/>
            <person name="Ni P."/>
            <person name="Miao G."/>
            <person name="Wang J."/>
            <person name="Wang Q."/>
            <person name="Steinberg C.E."/>
            <person name="Wang H."/>
            <person name="Li N."/>
            <person name="Qian L."/>
            <person name="Zhang G."/>
            <person name="Li Y."/>
            <person name="Yang H."/>
            <person name="Liu X."/>
            <person name="Wang J."/>
            <person name="Yin Y."/>
            <person name="Wang J."/>
        </authorList>
    </citation>
    <scope>NUCLEOTIDE SEQUENCE [LARGE SCALE GENOMIC DNA]</scope>
    <source>
        <strain evidence="1">05x7-T-G4-1.051#20</strain>
    </source>
</reference>
<gene>
    <name evidence="1" type="ORF">CGI_10019656</name>
</gene>
<dbReference type="AlphaFoldDB" id="K1QP05"/>
<dbReference type="HOGENOM" id="CLU_774456_0_0_1"/>
<dbReference type="Gene3D" id="2.120.10.30">
    <property type="entry name" value="TolB, C-terminal domain"/>
    <property type="match status" value="1"/>
</dbReference>
<name>K1QP05_MAGGI</name>
<dbReference type="InterPro" id="IPR011042">
    <property type="entry name" value="6-blade_b-propeller_TolB-like"/>
</dbReference>
<evidence type="ECO:0000313" key="1">
    <source>
        <dbReference type="EMBL" id="EKC23286.1"/>
    </source>
</evidence>
<protein>
    <recommendedName>
        <fullName evidence="2">Tripartite motif-containing protein 2</fullName>
    </recommendedName>
</protein>
<dbReference type="InParanoid" id="K1QP05"/>
<proteinExistence type="predicted"/>